<name>A0A1X2GP24_9FUNG</name>
<evidence type="ECO:0000256" key="3">
    <source>
        <dbReference type="ARBA" id="ARBA00022723"/>
    </source>
</evidence>
<dbReference type="GO" id="GO:0046872">
    <property type="term" value="F:metal ion binding"/>
    <property type="evidence" value="ECO:0007669"/>
    <property type="project" value="UniProtKB-KW"/>
</dbReference>
<evidence type="ECO:0000256" key="4">
    <source>
        <dbReference type="ARBA" id="ARBA00022741"/>
    </source>
</evidence>
<keyword evidence="6" id="KW-0460">Magnesium</keyword>
<evidence type="ECO:0000256" key="2">
    <source>
        <dbReference type="ARBA" id="ARBA00022598"/>
    </source>
</evidence>
<dbReference type="InterPro" id="IPR001645">
    <property type="entry name" value="Folylpolyglutamate_synth"/>
</dbReference>
<keyword evidence="7" id="KW-0554">One-carbon metabolism</keyword>
<dbReference type="PIRSF" id="PIRSF001563">
    <property type="entry name" value="Folylpolyglu_synth"/>
    <property type="match status" value="1"/>
</dbReference>
<dbReference type="EMBL" id="MCGT01000007">
    <property type="protein sequence ID" value="ORX58233.1"/>
    <property type="molecule type" value="Genomic_DNA"/>
</dbReference>
<keyword evidence="3" id="KW-0479">Metal-binding</keyword>
<dbReference type="PROSITE" id="PS01012">
    <property type="entry name" value="FOLYLPOLYGLU_SYNT_2"/>
    <property type="match status" value="1"/>
</dbReference>
<dbReference type="InterPro" id="IPR018109">
    <property type="entry name" value="Folylpolyglutamate_synth_CS"/>
</dbReference>
<comment type="pathway">
    <text evidence="7">Cofactor biosynthesis; tetrahydrofolylpolyglutamate biosynthesis.</text>
</comment>
<dbReference type="PANTHER" id="PTHR11136:SF0">
    <property type="entry name" value="DIHYDROFOLATE SYNTHETASE-RELATED"/>
    <property type="match status" value="1"/>
</dbReference>
<feature type="domain" description="Mur ligase central" evidence="8">
    <location>
        <begin position="27"/>
        <end position="259"/>
    </location>
</feature>
<reference evidence="9 10" key="1">
    <citation type="submission" date="2016-07" db="EMBL/GenBank/DDBJ databases">
        <title>Pervasive Adenine N6-methylation of Active Genes in Fungi.</title>
        <authorList>
            <consortium name="DOE Joint Genome Institute"/>
            <person name="Mondo S.J."/>
            <person name="Dannebaum R.O."/>
            <person name="Kuo R.C."/>
            <person name="Labutti K."/>
            <person name="Haridas S."/>
            <person name="Kuo A."/>
            <person name="Salamov A."/>
            <person name="Ahrendt S.R."/>
            <person name="Lipzen A."/>
            <person name="Sullivan W."/>
            <person name="Andreopoulos W.B."/>
            <person name="Clum A."/>
            <person name="Lindquist E."/>
            <person name="Daum C."/>
            <person name="Ramamoorthy G.K."/>
            <person name="Gryganskyi A."/>
            <person name="Culley D."/>
            <person name="Magnuson J.K."/>
            <person name="James T.Y."/>
            <person name="O'Malley M.A."/>
            <person name="Stajich J.E."/>
            <person name="Spatafora J.W."/>
            <person name="Visel A."/>
            <person name="Grigoriev I.V."/>
        </authorList>
    </citation>
    <scope>NUCLEOTIDE SEQUENCE [LARGE SCALE GENOMIC DNA]</scope>
    <source>
        <strain evidence="9 10">NRRL 3301</strain>
    </source>
</reference>
<dbReference type="Gene3D" id="3.90.190.20">
    <property type="entry name" value="Mur ligase, C-terminal domain"/>
    <property type="match status" value="1"/>
</dbReference>
<evidence type="ECO:0000313" key="10">
    <source>
        <dbReference type="Proteomes" id="UP000242146"/>
    </source>
</evidence>
<evidence type="ECO:0000256" key="7">
    <source>
        <dbReference type="PIRNR" id="PIRNR001563"/>
    </source>
</evidence>
<keyword evidence="2 7" id="KW-0436">Ligase</keyword>
<dbReference type="EC" id="6.3.2.12" evidence="7"/>
<organism evidence="9 10">
    <name type="scientific">Hesseltinella vesiculosa</name>
    <dbReference type="NCBI Taxonomy" id="101127"/>
    <lineage>
        <taxon>Eukaryota</taxon>
        <taxon>Fungi</taxon>
        <taxon>Fungi incertae sedis</taxon>
        <taxon>Mucoromycota</taxon>
        <taxon>Mucoromycotina</taxon>
        <taxon>Mucoromycetes</taxon>
        <taxon>Mucorales</taxon>
        <taxon>Cunninghamellaceae</taxon>
        <taxon>Hesseltinella</taxon>
    </lineage>
</organism>
<dbReference type="GO" id="GO:0005829">
    <property type="term" value="C:cytosol"/>
    <property type="evidence" value="ECO:0007669"/>
    <property type="project" value="TreeGrafter"/>
</dbReference>
<evidence type="ECO:0000313" key="9">
    <source>
        <dbReference type="EMBL" id="ORX58233.1"/>
    </source>
</evidence>
<dbReference type="Proteomes" id="UP000242146">
    <property type="component" value="Unassembled WGS sequence"/>
</dbReference>
<comment type="similarity">
    <text evidence="1 7">Belongs to the folylpolyglutamate synthase family.</text>
</comment>
<gene>
    <name evidence="9" type="ORF">DM01DRAFT_1333894</name>
</gene>
<dbReference type="Pfam" id="PF08245">
    <property type="entry name" value="Mur_ligase_M"/>
    <property type="match status" value="1"/>
</dbReference>
<comment type="catalytic activity">
    <reaction evidence="7">
        <text>7,8-dihydropteroate + L-glutamate + ATP = 7,8-dihydrofolate + ADP + phosphate + H(+)</text>
        <dbReference type="Rhea" id="RHEA:23584"/>
        <dbReference type="ChEBI" id="CHEBI:15378"/>
        <dbReference type="ChEBI" id="CHEBI:17839"/>
        <dbReference type="ChEBI" id="CHEBI:29985"/>
        <dbReference type="ChEBI" id="CHEBI:30616"/>
        <dbReference type="ChEBI" id="CHEBI:43474"/>
        <dbReference type="ChEBI" id="CHEBI:57451"/>
        <dbReference type="ChEBI" id="CHEBI:456216"/>
        <dbReference type="EC" id="6.3.2.12"/>
    </reaction>
</comment>
<dbReference type="SUPFAM" id="SSF53623">
    <property type="entry name" value="MurD-like peptide ligases, catalytic domain"/>
    <property type="match status" value="1"/>
</dbReference>
<dbReference type="InterPro" id="IPR036615">
    <property type="entry name" value="Mur_ligase_C_dom_sf"/>
</dbReference>
<dbReference type="GO" id="GO:0008841">
    <property type="term" value="F:dihydrofolate synthase activity"/>
    <property type="evidence" value="ECO:0007669"/>
    <property type="project" value="UniProtKB-EC"/>
</dbReference>
<comment type="caution">
    <text evidence="9">The sequence shown here is derived from an EMBL/GenBank/DDBJ whole genome shotgun (WGS) entry which is preliminary data.</text>
</comment>
<evidence type="ECO:0000256" key="5">
    <source>
        <dbReference type="ARBA" id="ARBA00022840"/>
    </source>
</evidence>
<dbReference type="GO" id="GO:0005739">
    <property type="term" value="C:mitochondrion"/>
    <property type="evidence" value="ECO:0007669"/>
    <property type="project" value="TreeGrafter"/>
</dbReference>
<dbReference type="NCBIfam" id="TIGR01499">
    <property type="entry name" value="folC"/>
    <property type="match status" value="1"/>
</dbReference>
<dbReference type="PROSITE" id="PS01011">
    <property type="entry name" value="FOLYLPOLYGLU_SYNT_1"/>
    <property type="match status" value="1"/>
</dbReference>
<keyword evidence="4 7" id="KW-0547">Nucleotide-binding</keyword>
<sequence length="438" mass="47320">MEFGLERIEGLLQHIGRPHDRLRAIHVAGTNGKGSVCAFVAQVLLQAGYSVGRFNSPHLVSPNDTIQINGQPISLDLYTSTMAQMTQRDQQHGVGASSFEQLVAAAFYLFDQHNLDFVVVEVGLGGLLDATNVLTAPVMTIITMLGFDHVAILGGTMPEIAAAKGGIIKPFCPLVVAPQPDPIATQSLVTLAQERKAPYFLMEQARVTMDTTAPSCSDNSIDQRFHLEGSPPSGPVSIDYAVRLQGDYQKENSATAMVALLWLRQLGVVAVDDATLYQGMLQTRWPGRLDWFPLTDPSLCFDQILVDGAHNDSACLALRAYVDQTMCRLARSRVLWIIGITQGKTVDAMISTLAAKDDCILTVPFSQPESMPWISCVDPQVLADTANTHSPPRAVAHASLANALASASNIYTPGKDLVVLCGSLYLVADLYRLFPSLS</sequence>
<dbReference type="AlphaFoldDB" id="A0A1X2GP24"/>
<protein>
    <recommendedName>
        <fullName evidence="7">Dihydrofolate synthetase</fullName>
        <ecNumber evidence="7">6.3.2.12</ecNumber>
    </recommendedName>
</protein>
<dbReference type="SUPFAM" id="SSF53244">
    <property type="entry name" value="MurD-like peptide ligases, peptide-binding domain"/>
    <property type="match status" value="1"/>
</dbReference>
<dbReference type="Gene3D" id="3.40.1190.10">
    <property type="entry name" value="Mur-like, catalytic domain"/>
    <property type="match status" value="1"/>
</dbReference>
<dbReference type="UniPathway" id="UPA00850"/>
<dbReference type="GO" id="GO:0004326">
    <property type="term" value="F:tetrahydrofolylpolyglutamate synthase activity"/>
    <property type="evidence" value="ECO:0007669"/>
    <property type="project" value="InterPro"/>
</dbReference>
<keyword evidence="5 7" id="KW-0067">ATP-binding</keyword>
<accession>A0A1X2GP24</accession>
<dbReference type="InterPro" id="IPR013221">
    <property type="entry name" value="Mur_ligase_cen"/>
</dbReference>
<evidence type="ECO:0000256" key="1">
    <source>
        <dbReference type="ARBA" id="ARBA00008276"/>
    </source>
</evidence>
<keyword evidence="10" id="KW-1185">Reference proteome</keyword>
<proteinExistence type="inferred from homology"/>
<dbReference type="OrthoDB" id="5212574at2759"/>
<evidence type="ECO:0000256" key="6">
    <source>
        <dbReference type="ARBA" id="ARBA00022842"/>
    </source>
</evidence>
<dbReference type="GO" id="GO:0005524">
    <property type="term" value="F:ATP binding"/>
    <property type="evidence" value="ECO:0007669"/>
    <property type="project" value="UniProtKB-KW"/>
</dbReference>
<evidence type="ECO:0000259" key="8">
    <source>
        <dbReference type="Pfam" id="PF08245"/>
    </source>
</evidence>
<dbReference type="PANTHER" id="PTHR11136">
    <property type="entry name" value="FOLYLPOLYGLUTAMATE SYNTHASE-RELATED"/>
    <property type="match status" value="1"/>
</dbReference>
<dbReference type="STRING" id="101127.A0A1X2GP24"/>
<dbReference type="GO" id="GO:0006730">
    <property type="term" value="P:one-carbon metabolic process"/>
    <property type="evidence" value="ECO:0007669"/>
    <property type="project" value="UniProtKB-KW"/>
</dbReference>
<dbReference type="InterPro" id="IPR036565">
    <property type="entry name" value="Mur-like_cat_sf"/>
</dbReference>